<keyword evidence="6" id="KW-1185">Reference proteome</keyword>
<dbReference type="AlphaFoldDB" id="A0A365TU63"/>
<dbReference type="CDD" id="cd07377">
    <property type="entry name" value="WHTH_GntR"/>
    <property type="match status" value="1"/>
</dbReference>
<dbReference type="Pfam" id="PF07729">
    <property type="entry name" value="FCD"/>
    <property type="match status" value="1"/>
</dbReference>
<dbReference type="Pfam" id="PF00392">
    <property type="entry name" value="GntR"/>
    <property type="match status" value="1"/>
</dbReference>
<gene>
    <name evidence="5" type="ORF">DQ400_02615</name>
</gene>
<sequence>MKNSPVLSPAKLREGTTVDDMLSILADEIISGDIAPGTKLDARVIAERFAVSRTPVREMFGHLAAMGLVKKRPNRGVTVANITDELLLAMYEAMSELEAACARLCALRMTLEERQTLQRLHKEALRIVRDGTTSDYETSNHDFHTHLYEGSHSPYLRDLALATRSRLKPFRKAQFRMPQRPSLSWQEHDAIVTAIMEGDGEAAARATRSHVMQVSISTQHYVDEHRINANKH</sequence>
<dbReference type="SUPFAM" id="SSF46785">
    <property type="entry name" value="Winged helix' DNA-binding domain"/>
    <property type="match status" value="1"/>
</dbReference>
<accession>A0A365TU63</accession>
<dbReference type="SMART" id="SM00895">
    <property type="entry name" value="FCD"/>
    <property type="match status" value="1"/>
</dbReference>
<name>A0A365TU63_9GAMM</name>
<keyword evidence="2" id="KW-0238">DNA-binding</keyword>
<dbReference type="GO" id="GO:0003677">
    <property type="term" value="F:DNA binding"/>
    <property type="evidence" value="ECO:0007669"/>
    <property type="project" value="UniProtKB-KW"/>
</dbReference>
<comment type="caution">
    <text evidence="5">The sequence shown here is derived from an EMBL/GenBank/DDBJ whole genome shotgun (WGS) entry which is preliminary data.</text>
</comment>
<dbReference type="InterPro" id="IPR036390">
    <property type="entry name" value="WH_DNA-bd_sf"/>
</dbReference>
<dbReference type="OrthoDB" id="9799812at2"/>
<dbReference type="InterPro" id="IPR036388">
    <property type="entry name" value="WH-like_DNA-bd_sf"/>
</dbReference>
<dbReference type="PANTHER" id="PTHR43537:SF49">
    <property type="entry name" value="TRANSCRIPTIONAL REGULATORY PROTEIN"/>
    <property type="match status" value="1"/>
</dbReference>
<keyword evidence="3" id="KW-0804">Transcription</keyword>
<dbReference type="PROSITE" id="PS50949">
    <property type="entry name" value="HTH_GNTR"/>
    <property type="match status" value="1"/>
</dbReference>
<evidence type="ECO:0000256" key="3">
    <source>
        <dbReference type="ARBA" id="ARBA00023163"/>
    </source>
</evidence>
<protein>
    <submittedName>
        <fullName evidence="5">GntR family transcriptional regulator</fullName>
    </submittedName>
</protein>
<dbReference type="InterPro" id="IPR000524">
    <property type="entry name" value="Tscrpt_reg_HTH_GntR"/>
</dbReference>
<evidence type="ECO:0000313" key="5">
    <source>
        <dbReference type="EMBL" id="RBI69595.1"/>
    </source>
</evidence>
<keyword evidence="1" id="KW-0805">Transcription regulation</keyword>
<feature type="domain" description="HTH gntR-type" evidence="4">
    <location>
        <begin position="15"/>
        <end position="82"/>
    </location>
</feature>
<dbReference type="InterPro" id="IPR011711">
    <property type="entry name" value="GntR_C"/>
</dbReference>
<dbReference type="InterPro" id="IPR008920">
    <property type="entry name" value="TF_FadR/GntR_C"/>
</dbReference>
<evidence type="ECO:0000256" key="2">
    <source>
        <dbReference type="ARBA" id="ARBA00023125"/>
    </source>
</evidence>
<dbReference type="SUPFAM" id="SSF48008">
    <property type="entry name" value="GntR ligand-binding domain-like"/>
    <property type="match status" value="1"/>
</dbReference>
<proteinExistence type="predicted"/>
<organism evidence="5 6">
    <name type="scientific">Vreelandella sulfidaeris</name>
    <dbReference type="NCBI Taxonomy" id="115553"/>
    <lineage>
        <taxon>Bacteria</taxon>
        <taxon>Pseudomonadati</taxon>
        <taxon>Pseudomonadota</taxon>
        <taxon>Gammaproteobacteria</taxon>
        <taxon>Oceanospirillales</taxon>
        <taxon>Halomonadaceae</taxon>
        <taxon>Vreelandella</taxon>
    </lineage>
</organism>
<evidence type="ECO:0000256" key="1">
    <source>
        <dbReference type="ARBA" id="ARBA00023015"/>
    </source>
</evidence>
<dbReference type="Gene3D" id="1.10.10.10">
    <property type="entry name" value="Winged helix-like DNA-binding domain superfamily/Winged helix DNA-binding domain"/>
    <property type="match status" value="1"/>
</dbReference>
<evidence type="ECO:0000313" key="6">
    <source>
        <dbReference type="Proteomes" id="UP000252204"/>
    </source>
</evidence>
<dbReference type="SMART" id="SM00345">
    <property type="entry name" value="HTH_GNTR"/>
    <property type="match status" value="1"/>
</dbReference>
<dbReference type="EMBL" id="QNTU01000001">
    <property type="protein sequence ID" value="RBI69595.1"/>
    <property type="molecule type" value="Genomic_DNA"/>
</dbReference>
<dbReference type="PANTHER" id="PTHR43537">
    <property type="entry name" value="TRANSCRIPTIONAL REGULATOR, GNTR FAMILY"/>
    <property type="match status" value="1"/>
</dbReference>
<dbReference type="Proteomes" id="UP000252204">
    <property type="component" value="Unassembled WGS sequence"/>
</dbReference>
<evidence type="ECO:0000259" key="4">
    <source>
        <dbReference type="PROSITE" id="PS50949"/>
    </source>
</evidence>
<dbReference type="RefSeq" id="WP_113268239.1">
    <property type="nucleotide sequence ID" value="NZ_QNTU01000001.1"/>
</dbReference>
<dbReference type="GO" id="GO:0003700">
    <property type="term" value="F:DNA-binding transcription factor activity"/>
    <property type="evidence" value="ECO:0007669"/>
    <property type="project" value="InterPro"/>
</dbReference>
<reference evidence="6" key="1">
    <citation type="submission" date="2018-06" db="EMBL/GenBank/DDBJ databases">
        <title>Whole genome sequencing of four bacterial strains from South Shetland trench revealing bio-synthetic gene clusters.</title>
        <authorList>
            <person name="Abdel-Mageed W.M."/>
            <person name="Lehri B."/>
            <person name="Jarmusch S."/>
            <person name="Miranda K."/>
            <person name="Goodfellow M."/>
            <person name="Jaspars M."/>
            <person name="Karlyshev A.V."/>
        </authorList>
    </citation>
    <scope>NUCLEOTIDE SEQUENCE [LARGE SCALE GENOMIC DNA]</scope>
    <source>
        <strain evidence="6">SST4</strain>
    </source>
</reference>
<dbReference type="Gene3D" id="1.20.120.530">
    <property type="entry name" value="GntR ligand-binding domain-like"/>
    <property type="match status" value="1"/>
</dbReference>